<proteinExistence type="inferred from homology"/>
<dbReference type="InterPro" id="IPR015341">
    <property type="entry name" value="Glyco_hydro_38_cen"/>
</dbReference>
<dbReference type="GO" id="GO:0030246">
    <property type="term" value="F:carbohydrate binding"/>
    <property type="evidence" value="ECO:0007669"/>
    <property type="project" value="InterPro"/>
</dbReference>
<dbReference type="SUPFAM" id="SSF74650">
    <property type="entry name" value="Galactose mutarotase-like"/>
    <property type="match status" value="1"/>
</dbReference>
<dbReference type="GO" id="GO:0009313">
    <property type="term" value="P:oligosaccharide catabolic process"/>
    <property type="evidence" value="ECO:0007669"/>
    <property type="project" value="TreeGrafter"/>
</dbReference>
<reference evidence="6 7" key="1">
    <citation type="submission" date="2020-03" db="EMBL/GenBank/DDBJ databases">
        <title>Chryseoglobus sp. isolated from a deep-sea seamount.</title>
        <authorList>
            <person name="Zhang D.-C."/>
        </authorList>
    </citation>
    <scope>NUCLEOTIDE SEQUENCE [LARGE SCALE GENOMIC DNA]</scope>
    <source>
        <strain evidence="6 7">KN1116</strain>
    </source>
</reference>
<dbReference type="Pfam" id="PF01074">
    <property type="entry name" value="Glyco_hydro_38N"/>
    <property type="match status" value="1"/>
</dbReference>
<dbReference type="InterPro" id="IPR037094">
    <property type="entry name" value="Glyco_hydro_38_cen_sf"/>
</dbReference>
<dbReference type="Gene3D" id="1.20.1270.50">
    <property type="entry name" value="Glycoside hydrolase family 38, central domain"/>
    <property type="match status" value="1"/>
</dbReference>
<evidence type="ECO:0000259" key="5">
    <source>
        <dbReference type="SMART" id="SM00872"/>
    </source>
</evidence>
<accession>A0A9E5JMF4</accession>
<dbReference type="Pfam" id="PF09261">
    <property type="entry name" value="Alpha-mann_mid"/>
    <property type="match status" value="1"/>
</dbReference>
<dbReference type="Gene3D" id="2.70.98.30">
    <property type="entry name" value="Golgi alpha-mannosidase II, domain 4"/>
    <property type="match status" value="1"/>
</dbReference>
<evidence type="ECO:0000313" key="6">
    <source>
        <dbReference type="EMBL" id="NHF62334.1"/>
    </source>
</evidence>
<dbReference type="FunFam" id="1.20.1270.50:FF:000004">
    <property type="entry name" value="alpha-mannosidase 2C1 isoform X1"/>
    <property type="match status" value="1"/>
</dbReference>
<comment type="caution">
    <text evidence="6">The sequence shown here is derived from an EMBL/GenBank/DDBJ whole genome shotgun (WGS) entry which is preliminary data.</text>
</comment>
<dbReference type="Gene3D" id="3.20.110.10">
    <property type="entry name" value="Glycoside hydrolase 38, N terminal domain"/>
    <property type="match status" value="1"/>
</dbReference>
<dbReference type="SUPFAM" id="SSF88713">
    <property type="entry name" value="Glycoside hydrolase/deacetylase"/>
    <property type="match status" value="1"/>
</dbReference>
<dbReference type="EMBL" id="VIKT02000004">
    <property type="protein sequence ID" value="NHF62334.1"/>
    <property type="molecule type" value="Genomic_DNA"/>
</dbReference>
<dbReference type="Pfam" id="PF22907">
    <property type="entry name" value="Ams1-like_1st"/>
    <property type="match status" value="1"/>
</dbReference>
<evidence type="ECO:0000256" key="4">
    <source>
        <dbReference type="ARBA" id="ARBA00023295"/>
    </source>
</evidence>
<dbReference type="PANTHER" id="PTHR46017">
    <property type="entry name" value="ALPHA-MANNOSIDASE 2C1"/>
    <property type="match status" value="1"/>
</dbReference>
<keyword evidence="4" id="KW-0326">Glycosidase</keyword>
<dbReference type="SUPFAM" id="SSF88688">
    <property type="entry name" value="Families 57/38 glycoside transferase middle domain"/>
    <property type="match status" value="1"/>
</dbReference>
<dbReference type="InterPro" id="IPR028995">
    <property type="entry name" value="Glyco_hydro_57/38_cen_sf"/>
</dbReference>
<dbReference type="InterPro" id="IPR011682">
    <property type="entry name" value="Glyco_hydro_38_C"/>
</dbReference>
<gene>
    <name evidence="6" type="ORF">FK219_003600</name>
</gene>
<dbReference type="InterPro" id="IPR041147">
    <property type="entry name" value="GH38_C"/>
</dbReference>
<dbReference type="InterPro" id="IPR011330">
    <property type="entry name" value="Glyco_hydro/deAcase_b/a-brl"/>
</dbReference>
<dbReference type="SMART" id="SM00872">
    <property type="entry name" value="Alpha-mann_mid"/>
    <property type="match status" value="1"/>
</dbReference>
<dbReference type="GO" id="GO:0004559">
    <property type="term" value="F:alpha-mannosidase activity"/>
    <property type="evidence" value="ECO:0007669"/>
    <property type="project" value="InterPro"/>
</dbReference>
<keyword evidence="3" id="KW-0378">Hydrolase</keyword>
<name>A0A9E5JMF4_9MICO</name>
<evidence type="ECO:0000256" key="1">
    <source>
        <dbReference type="ARBA" id="ARBA00009792"/>
    </source>
</evidence>
<feature type="domain" description="Glycoside hydrolase family 38 central" evidence="5">
    <location>
        <begin position="531"/>
        <end position="609"/>
    </location>
</feature>
<dbReference type="FunFam" id="3.20.110.10:FF:000002">
    <property type="entry name" value="alpha-mannosidase 2C1 isoform X1"/>
    <property type="match status" value="1"/>
</dbReference>
<sequence>MPERGAFADAGSGGIDSSKLSLMRVDRFITQRLAPAVIRATHDVELAAWRVGGEPVPFSTARTAPYEPFTIGTSWGAPWDTVWFRIRGDVPSEWRRPGLTVELDVDLGVVSDFPGFQAEGLVHRSDGSVVKGVHPENSWVPIDDEVSTFELYLEAAANPYVAGDFSFLPTPLGDPSTAGTDELYVLRTLRLVARDEEVWELLQDVRTLRGLAAELPPSSPRRAELLLTLERIVDAVDPDDVASTVSHGRELAAQSLARPATASAHRVLAVGHAHIDTAWLWPTRETVRKVARTFANVLDLLDRDADFVFAASSAQQYAWVRDAQPELFERVRAAVAEGRFVPVGGMWVESDTNLPSGESLARQLAYGKRFFLDEFGVETSTVWLPDSFGYTAALPQLITASGSRWFLTQKISWNDTNRMPNHSFRWEGIDGTRVFTHFPPTDTYSSDLSAGELALAERQFDEGGRANTSLALFGWGDGGGGPTREMLAAAHRAADLEGSPRVELAGPEQFFSLAEAEYVDPAVWAGELYLELHRGVYTSQARLKRANRRAEALLREAELWSATAAVRTGHEYPAPQLDSAWRTVLLNQFHDILPGSSIAWVNREAERAGADVLAVLESLVDAALTALAGSGETELGFNAGPGPRSGVPALAAGHVNTRSEYVDVERVPSGFVLSSPIARAVLDANGMLASLVDVATGRELVPAGMPGLALQLFRDTPRQWDAWDVDREALDTPRDVDAPESIDLDAEARAVVIRRRPGDSTIVQRVRMHRDTGALEVSFDIDWHEREKLLKLAFPLDLRTDRATSEIQFGHVHRPVHANTSWDRARFETPAQRWVHVGEPGLGVAIANDVAYGHDIRTRSGPDDRPVVVPRVSLLRSARFPDPEADQGQHEFTISLRIVADLDGAIDEGYRLHLPVRLRRGAGAVEPLLTVDGHGVIAEAVKLADDGSGDVVVRLYESRGARALATLTTTFDWSKVSETDLLERDIPDTRVIDREPDSVRLDLPAFTVCTLRFARPSAHSEERTR</sequence>
<evidence type="ECO:0000313" key="7">
    <source>
        <dbReference type="Proteomes" id="UP000818266"/>
    </source>
</evidence>
<comment type="similarity">
    <text evidence="1">Belongs to the glycosyl hydrolase 38 family.</text>
</comment>
<dbReference type="InterPro" id="IPR011013">
    <property type="entry name" value="Gal_mutarotase_sf_dom"/>
</dbReference>
<organism evidence="6 7">
    <name type="scientific">Microcella pacifica</name>
    <dbReference type="NCBI Taxonomy" id="2591847"/>
    <lineage>
        <taxon>Bacteria</taxon>
        <taxon>Bacillati</taxon>
        <taxon>Actinomycetota</taxon>
        <taxon>Actinomycetes</taxon>
        <taxon>Micrococcales</taxon>
        <taxon>Microbacteriaceae</taxon>
        <taxon>Microcella</taxon>
    </lineage>
</organism>
<protein>
    <submittedName>
        <fullName evidence="6">Alpha-mannosidase</fullName>
    </submittedName>
</protein>
<evidence type="ECO:0000256" key="3">
    <source>
        <dbReference type="ARBA" id="ARBA00022801"/>
    </source>
</evidence>
<keyword evidence="2" id="KW-0479">Metal-binding</keyword>
<evidence type="ECO:0000256" key="2">
    <source>
        <dbReference type="ARBA" id="ARBA00022723"/>
    </source>
</evidence>
<dbReference type="Proteomes" id="UP000818266">
    <property type="component" value="Unassembled WGS sequence"/>
</dbReference>
<dbReference type="InterPro" id="IPR027291">
    <property type="entry name" value="Glyco_hydro_38_N_sf"/>
</dbReference>
<dbReference type="RefSeq" id="WP_152583065.1">
    <property type="nucleotide sequence ID" value="NZ_VIKT02000004.1"/>
</dbReference>
<dbReference type="Pfam" id="PF07748">
    <property type="entry name" value="Glyco_hydro_38C"/>
    <property type="match status" value="1"/>
</dbReference>
<dbReference type="Pfam" id="PF17677">
    <property type="entry name" value="Glyco_hydro38C2"/>
    <property type="match status" value="1"/>
</dbReference>
<dbReference type="OrthoDB" id="9772207at2"/>
<dbReference type="GO" id="GO:0046872">
    <property type="term" value="F:metal ion binding"/>
    <property type="evidence" value="ECO:0007669"/>
    <property type="project" value="UniProtKB-KW"/>
</dbReference>
<dbReference type="InterPro" id="IPR000602">
    <property type="entry name" value="Glyco_hydro_38_N"/>
</dbReference>
<dbReference type="GO" id="GO:0006013">
    <property type="term" value="P:mannose metabolic process"/>
    <property type="evidence" value="ECO:0007669"/>
    <property type="project" value="InterPro"/>
</dbReference>
<dbReference type="AlphaFoldDB" id="A0A9E5JMF4"/>
<dbReference type="InterPro" id="IPR054723">
    <property type="entry name" value="Ams1-like_N"/>
</dbReference>
<dbReference type="PANTHER" id="PTHR46017:SF1">
    <property type="entry name" value="ALPHA-MANNOSIDASE 2C1"/>
    <property type="match status" value="1"/>
</dbReference>
<keyword evidence="7" id="KW-1185">Reference proteome</keyword>
<dbReference type="CDD" id="cd10789">
    <property type="entry name" value="GH38N_AMII_ER_cytosolic"/>
    <property type="match status" value="1"/>
</dbReference>